<evidence type="ECO:0000256" key="3">
    <source>
        <dbReference type="ARBA" id="ARBA00022827"/>
    </source>
</evidence>
<evidence type="ECO:0000313" key="7">
    <source>
        <dbReference type="Proteomes" id="UP001056384"/>
    </source>
</evidence>
<keyword evidence="7" id="KW-1185">Reference proteome</keyword>
<proteinExistence type="inferred from homology"/>
<dbReference type="EMBL" id="CP099421">
    <property type="protein sequence ID" value="USW52570.1"/>
    <property type="molecule type" value="Genomic_DNA"/>
</dbReference>
<evidence type="ECO:0000256" key="1">
    <source>
        <dbReference type="ARBA" id="ARBA00009183"/>
    </source>
</evidence>
<keyword evidence="6" id="KW-0503">Monooxygenase</keyword>
<evidence type="ECO:0000313" key="6">
    <source>
        <dbReference type="EMBL" id="USW52570.1"/>
    </source>
</evidence>
<sequence>MAPPARVAVIGGGPLGLTALKRFVEDGFDVTLYEGRSWVGGLWKPDTDEALSALKTTKFNSSKYRSAITDFPMPEDMDDFPSAPQLYKYFNDYVEHFDLWPHIRLNTKAVELARSGDQWALTVVKNGEAKIVHFDKVALATGPFTKAKFPKFDGIELFQGPADHCVNFHDPSKYNGQRVLVVGLHASAQDTVSALSGHAAKTYTAHRSGLTLMPRYSADGSVYDKMPPLNFQLFLFYLSAWAPAIFTWVMDTLLSSISKKAYPKQPASWGLSPAPSLAVTTPLIASEIWPHLQSGLCEPCSAVKRFTGPKRVELTDGRILEDIDSIIYCTGYTPTIPMRLPDDVNPYPVSDEPSVWYRHMYPIHPDEKIRNSLALCGHGAFALPGFCQFEMQASATSQTWQGKSTLPPLKVMERWHTDYTAWRTATAKKYHARSTFYPFFVPMTDYAVWLDQTAGIGIKAHFGFVERWTNWCAWKLWWDDRKLYYACLNGLASPAIYALFDMGKRKPWKGAREQIFADNATVKRQQERRQELIRKEGKNE</sequence>
<keyword evidence="3" id="KW-0274">FAD</keyword>
<dbReference type="InterPro" id="IPR036188">
    <property type="entry name" value="FAD/NAD-bd_sf"/>
</dbReference>
<evidence type="ECO:0000256" key="4">
    <source>
        <dbReference type="ARBA" id="ARBA00022857"/>
    </source>
</evidence>
<reference evidence="6" key="1">
    <citation type="submission" date="2022-06" db="EMBL/GenBank/DDBJ databases">
        <title>Complete genome sequences of two strains of the flax pathogen Septoria linicola.</title>
        <authorList>
            <person name="Lapalu N."/>
            <person name="Simon A."/>
            <person name="Demenou B."/>
            <person name="Paumier D."/>
            <person name="Guillot M.-P."/>
            <person name="Gout L."/>
            <person name="Valade R."/>
        </authorList>
    </citation>
    <scope>NUCLEOTIDE SEQUENCE</scope>
    <source>
        <strain evidence="6">SE15195</strain>
    </source>
</reference>
<evidence type="ECO:0000256" key="5">
    <source>
        <dbReference type="ARBA" id="ARBA00023002"/>
    </source>
</evidence>
<dbReference type="PANTHER" id="PTHR23023">
    <property type="entry name" value="DIMETHYLANILINE MONOOXYGENASE"/>
    <property type="match status" value="1"/>
</dbReference>
<dbReference type="Gene3D" id="3.50.50.60">
    <property type="entry name" value="FAD/NAD(P)-binding domain"/>
    <property type="match status" value="1"/>
</dbReference>
<dbReference type="GO" id="GO:0050661">
    <property type="term" value="F:NADP binding"/>
    <property type="evidence" value="ECO:0007669"/>
    <property type="project" value="InterPro"/>
</dbReference>
<dbReference type="GO" id="GO:0050660">
    <property type="term" value="F:flavin adenine dinucleotide binding"/>
    <property type="evidence" value="ECO:0007669"/>
    <property type="project" value="InterPro"/>
</dbReference>
<evidence type="ECO:0000256" key="2">
    <source>
        <dbReference type="ARBA" id="ARBA00022630"/>
    </source>
</evidence>
<dbReference type="AlphaFoldDB" id="A0A9Q9AU51"/>
<keyword evidence="4" id="KW-0521">NADP</keyword>
<dbReference type="PRINTS" id="PR00370">
    <property type="entry name" value="FMOXYGENASE"/>
</dbReference>
<dbReference type="InterPro" id="IPR000960">
    <property type="entry name" value="Flavin_mOase"/>
</dbReference>
<dbReference type="GO" id="GO:0004499">
    <property type="term" value="F:N,N-dimethylaniline monooxygenase activity"/>
    <property type="evidence" value="ECO:0007669"/>
    <property type="project" value="InterPro"/>
</dbReference>
<protein>
    <submittedName>
        <fullName evidence="6">Flavin monooxygenase, FAD/NAD(P)-binding domain superfamily</fullName>
    </submittedName>
</protein>
<dbReference type="InterPro" id="IPR020946">
    <property type="entry name" value="Flavin_mOase-like"/>
</dbReference>
<keyword evidence="2" id="KW-0285">Flavoprotein</keyword>
<organism evidence="6 7">
    <name type="scientific">Septoria linicola</name>
    <dbReference type="NCBI Taxonomy" id="215465"/>
    <lineage>
        <taxon>Eukaryota</taxon>
        <taxon>Fungi</taxon>
        <taxon>Dikarya</taxon>
        <taxon>Ascomycota</taxon>
        <taxon>Pezizomycotina</taxon>
        <taxon>Dothideomycetes</taxon>
        <taxon>Dothideomycetidae</taxon>
        <taxon>Mycosphaerellales</taxon>
        <taxon>Mycosphaerellaceae</taxon>
        <taxon>Septoria</taxon>
    </lineage>
</organism>
<accession>A0A9Q9AU51</accession>
<gene>
    <name evidence="6" type="ORF">Slin15195_G058890</name>
</gene>
<dbReference type="OrthoDB" id="66881at2759"/>
<comment type="similarity">
    <text evidence="1">Belongs to the FMO family.</text>
</comment>
<dbReference type="InterPro" id="IPR050346">
    <property type="entry name" value="FMO-like"/>
</dbReference>
<dbReference type="Proteomes" id="UP001056384">
    <property type="component" value="Chromosome 4"/>
</dbReference>
<dbReference type="Pfam" id="PF00743">
    <property type="entry name" value="FMO-like"/>
    <property type="match status" value="1"/>
</dbReference>
<dbReference type="PIRSF" id="PIRSF000332">
    <property type="entry name" value="FMO"/>
    <property type="match status" value="1"/>
</dbReference>
<name>A0A9Q9AU51_9PEZI</name>
<dbReference type="SUPFAM" id="SSF51905">
    <property type="entry name" value="FAD/NAD(P)-binding domain"/>
    <property type="match status" value="2"/>
</dbReference>
<keyword evidence="5" id="KW-0560">Oxidoreductase</keyword>